<accession>A0A1B6HPC4</accession>
<proteinExistence type="predicted"/>
<dbReference type="PANTHER" id="PTHR39957">
    <property type="entry name" value="AT09846P1-RELATED"/>
    <property type="match status" value="1"/>
</dbReference>
<reference evidence="4" key="1">
    <citation type="submission" date="2015-11" db="EMBL/GenBank/DDBJ databases">
        <title>De novo transcriptome assembly of four potential Pierce s Disease insect vectors from Arizona vineyards.</title>
        <authorList>
            <person name="Tassone E.E."/>
        </authorList>
    </citation>
    <scope>NUCLEOTIDE SEQUENCE</scope>
</reference>
<dbReference type="PANTHER" id="PTHR39957:SF1">
    <property type="entry name" value="AT09846P1-RELATED"/>
    <property type="match status" value="1"/>
</dbReference>
<evidence type="ECO:0000256" key="2">
    <source>
        <dbReference type="ARBA" id="ARBA00022525"/>
    </source>
</evidence>
<name>A0A1B6HPC4_9HEMI</name>
<dbReference type="InterPro" id="IPR053308">
    <property type="entry name" value="Vago-like"/>
</dbReference>
<feature type="domain" description="Single" evidence="3">
    <location>
        <begin position="104"/>
        <end position="170"/>
    </location>
</feature>
<feature type="non-terminal residue" evidence="4">
    <location>
        <position position="279"/>
    </location>
</feature>
<keyword evidence="2" id="KW-0964">Secreted</keyword>
<feature type="non-terminal residue" evidence="4">
    <location>
        <position position="1"/>
    </location>
</feature>
<evidence type="ECO:0000259" key="3">
    <source>
        <dbReference type="SMART" id="SM01318"/>
    </source>
</evidence>
<dbReference type="GO" id="GO:0005576">
    <property type="term" value="C:extracellular region"/>
    <property type="evidence" value="ECO:0007669"/>
    <property type="project" value="UniProtKB-SubCell"/>
</dbReference>
<dbReference type="InterPro" id="IPR029277">
    <property type="entry name" value="SVWC_dom"/>
</dbReference>
<organism evidence="4">
    <name type="scientific">Homalodisca liturata</name>
    <dbReference type="NCBI Taxonomy" id="320908"/>
    <lineage>
        <taxon>Eukaryota</taxon>
        <taxon>Metazoa</taxon>
        <taxon>Ecdysozoa</taxon>
        <taxon>Arthropoda</taxon>
        <taxon>Hexapoda</taxon>
        <taxon>Insecta</taxon>
        <taxon>Pterygota</taxon>
        <taxon>Neoptera</taxon>
        <taxon>Paraneoptera</taxon>
        <taxon>Hemiptera</taxon>
        <taxon>Auchenorrhyncha</taxon>
        <taxon>Membracoidea</taxon>
        <taxon>Cicadellidae</taxon>
        <taxon>Cicadellinae</taxon>
        <taxon>Proconiini</taxon>
        <taxon>Homalodisca</taxon>
    </lineage>
</organism>
<feature type="domain" description="Single" evidence="3">
    <location>
        <begin position="33"/>
        <end position="98"/>
    </location>
</feature>
<dbReference type="Pfam" id="PF15430">
    <property type="entry name" value="SVWC"/>
    <property type="match status" value="2"/>
</dbReference>
<evidence type="ECO:0000313" key="4">
    <source>
        <dbReference type="EMBL" id="JAS76532.1"/>
    </source>
</evidence>
<comment type="subcellular location">
    <subcellularLocation>
        <location evidence="1">Secreted</location>
    </subcellularLocation>
</comment>
<evidence type="ECO:0000256" key="1">
    <source>
        <dbReference type="ARBA" id="ARBA00004613"/>
    </source>
</evidence>
<dbReference type="AlphaFoldDB" id="A0A1B6HPC4"/>
<feature type="domain" description="Single" evidence="3">
    <location>
        <begin position="173"/>
        <end position="237"/>
    </location>
</feature>
<dbReference type="SMART" id="SM01318">
    <property type="entry name" value="SVWC"/>
    <property type="match status" value="3"/>
</dbReference>
<dbReference type="EMBL" id="GECU01031174">
    <property type="protein sequence ID" value="JAS76532.1"/>
    <property type="molecule type" value="Transcribed_RNA"/>
</dbReference>
<gene>
    <name evidence="4" type="ORF">g.38605</name>
</gene>
<sequence>LVEVPYGYYVIEEDTSKPFPECCSRAIPREDICEVDGHIYFVGDVFLIEGKCARYTCECNNTISIVEECPSYDLPASWIVSPVDYNSTFPCCCGYPIPNPGGFCELDGNYYLPNQKFQQQGTCAEITCMCDGSLVSEGCPSIYVNESAGYALTEEDPCKPWPYCCPKAIFLGCSVGKNKYLPGECWQPEGECVAYTCTDYYNISETGCPMYELPANGSLTPVDLSKPFPDCCGVPVTPAPEACKCEVDGYSYCSGQTFPISGQCAQGTCNDNCSYSVLG</sequence>
<protein>
    <recommendedName>
        <fullName evidence="3">Single domain-containing protein</fullName>
    </recommendedName>
</protein>